<dbReference type="EMBL" id="VUJU01001621">
    <property type="protein sequence ID" value="KAF0764491.1"/>
    <property type="molecule type" value="Genomic_DNA"/>
</dbReference>
<evidence type="ECO:0000313" key="13">
    <source>
        <dbReference type="Proteomes" id="UP000478052"/>
    </source>
</evidence>
<dbReference type="Proteomes" id="UP000478052">
    <property type="component" value="Unassembled WGS sequence"/>
</dbReference>
<evidence type="ECO:0000256" key="7">
    <source>
        <dbReference type="ARBA" id="ARBA00023273"/>
    </source>
</evidence>
<evidence type="ECO:0000313" key="12">
    <source>
        <dbReference type="EMBL" id="KAF0764491.1"/>
    </source>
</evidence>
<dbReference type="InterPro" id="IPR052320">
    <property type="entry name" value="Cytochrome_b5_domain"/>
</dbReference>
<keyword evidence="4" id="KW-0479">Metal-binding</keyword>
<comment type="function">
    <text evidence="10">Radial spoke stalk protein that binds heme under oxidizing conditions. Required for the coordinated beating of multiple cilia maybe by functioning in a redox signaling pathway.</text>
</comment>
<evidence type="ECO:0000256" key="10">
    <source>
        <dbReference type="ARBA" id="ARBA00046139"/>
    </source>
</evidence>
<comment type="caution">
    <text evidence="12">The sequence shown here is derived from an EMBL/GenBank/DDBJ whole genome shotgun (WGS) entry which is preliminary data.</text>
</comment>
<dbReference type="OrthoDB" id="260091at2759"/>
<dbReference type="PANTHER" id="PTHR21281">
    <property type="entry name" value="CYTOCHROME B5 DOMAIN-CONTAINING PROTEIN 1"/>
    <property type="match status" value="1"/>
</dbReference>
<evidence type="ECO:0000256" key="4">
    <source>
        <dbReference type="ARBA" id="ARBA00022723"/>
    </source>
</evidence>
<evidence type="ECO:0000259" key="11">
    <source>
        <dbReference type="Pfam" id="PF00173"/>
    </source>
</evidence>
<dbReference type="Gene3D" id="3.10.120.10">
    <property type="entry name" value="Cytochrome b5-like heme/steroid binding domain"/>
    <property type="match status" value="1"/>
</dbReference>
<keyword evidence="3" id="KW-0349">Heme</keyword>
<dbReference type="PANTHER" id="PTHR21281:SF0">
    <property type="entry name" value="CYTOCHROME B5 DOMAIN-CONTAINING PROTEIN 1"/>
    <property type="match status" value="1"/>
</dbReference>
<sequence>MTWRNTYFLPEEVSSHNTRGDCWVTIHGVVKNVSQLIEEFGYDVNLVNPILQEAGQDISYWFEMDGLGVIKLKTHLLPETGARVSLLPFRIPHGPKFEPDVNWEPDISTTPWWADEKYNVGVETVRPINVQIINPLIKRSATIKICFEDTVQRIMERYSVYNPKICTYIVKYLGNILNTNLNLIQNGVTLKYEDSVEDYIPTLMLYYQERLAPWRVV</sequence>
<dbReference type="GO" id="GO:0046872">
    <property type="term" value="F:metal ion binding"/>
    <property type="evidence" value="ECO:0007669"/>
    <property type="project" value="UniProtKB-KW"/>
</dbReference>
<evidence type="ECO:0000256" key="1">
    <source>
        <dbReference type="ARBA" id="ARBA00004430"/>
    </source>
</evidence>
<keyword evidence="5" id="KW-0408">Iron</keyword>
<keyword evidence="6" id="KW-0206">Cytoskeleton</keyword>
<dbReference type="GO" id="GO:0005930">
    <property type="term" value="C:axoneme"/>
    <property type="evidence" value="ECO:0007669"/>
    <property type="project" value="UniProtKB-SubCell"/>
</dbReference>
<feature type="domain" description="Cytochrome b5 heme-binding" evidence="11">
    <location>
        <begin position="10"/>
        <end position="62"/>
    </location>
</feature>
<reference evidence="12 13" key="1">
    <citation type="submission" date="2019-08" db="EMBL/GenBank/DDBJ databases">
        <title>Whole genome of Aphis craccivora.</title>
        <authorList>
            <person name="Voronova N.V."/>
            <person name="Shulinski R.S."/>
            <person name="Bandarenka Y.V."/>
            <person name="Zhorov D.G."/>
            <person name="Warner D."/>
        </authorList>
    </citation>
    <scope>NUCLEOTIDE SEQUENCE [LARGE SCALE GENOMIC DNA]</scope>
    <source>
        <strain evidence="12">180601</strain>
        <tissue evidence="12">Whole Body</tissue>
    </source>
</reference>
<organism evidence="12 13">
    <name type="scientific">Aphis craccivora</name>
    <name type="common">Cowpea aphid</name>
    <dbReference type="NCBI Taxonomy" id="307492"/>
    <lineage>
        <taxon>Eukaryota</taxon>
        <taxon>Metazoa</taxon>
        <taxon>Ecdysozoa</taxon>
        <taxon>Arthropoda</taxon>
        <taxon>Hexapoda</taxon>
        <taxon>Insecta</taxon>
        <taxon>Pterygota</taxon>
        <taxon>Neoptera</taxon>
        <taxon>Paraneoptera</taxon>
        <taxon>Hemiptera</taxon>
        <taxon>Sternorrhyncha</taxon>
        <taxon>Aphidomorpha</taxon>
        <taxon>Aphidoidea</taxon>
        <taxon>Aphididae</taxon>
        <taxon>Aphidini</taxon>
        <taxon>Aphis</taxon>
        <taxon>Aphis</taxon>
    </lineage>
</organism>
<evidence type="ECO:0000256" key="8">
    <source>
        <dbReference type="ARBA" id="ARBA00038168"/>
    </source>
</evidence>
<accession>A0A6G0Z287</accession>
<dbReference type="AlphaFoldDB" id="A0A6G0Z287"/>
<name>A0A6G0Z287_APHCR</name>
<proteinExistence type="inferred from homology"/>
<evidence type="ECO:0000256" key="5">
    <source>
        <dbReference type="ARBA" id="ARBA00023004"/>
    </source>
</evidence>
<comment type="subcellular location">
    <subcellularLocation>
        <location evidence="1">Cytoplasm</location>
        <location evidence="1">Cytoskeleton</location>
        <location evidence="1">Cilium axoneme</location>
    </subcellularLocation>
</comment>
<protein>
    <recommendedName>
        <fullName evidence="9">Cytochrome b5 domain-containing protein 1</fullName>
    </recommendedName>
</protein>
<comment type="similarity">
    <text evidence="8">Belongs to the cytochrome b5 family.</text>
</comment>
<gene>
    <name evidence="12" type="ORF">FWK35_00016516</name>
</gene>
<evidence type="ECO:0000256" key="6">
    <source>
        <dbReference type="ARBA" id="ARBA00023212"/>
    </source>
</evidence>
<keyword evidence="2" id="KW-0963">Cytoplasm</keyword>
<evidence type="ECO:0000256" key="3">
    <source>
        <dbReference type="ARBA" id="ARBA00022617"/>
    </source>
</evidence>
<evidence type="ECO:0000256" key="9">
    <source>
        <dbReference type="ARBA" id="ARBA00040649"/>
    </source>
</evidence>
<dbReference type="Pfam" id="PF00173">
    <property type="entry name" value="Cyt-b5"/>
    <property type="match status" value="1"/>
</dbReference>
<dbReference type="InterPro" id="IPR001199">
    <property type="entry name" value="Cyt_B5-like_heme/steroid-bd"/>
</dbReference>
<dbReference type="SUPFAM" id="SSF55856">
    <property type="entry name" value="Cytochrome b5-like heme/steroid binding domain"/>
    <property type="match status" value="1"/>
</dbReference>
<keyword evidence="13" id="KW-1185">Reference proteome</keyword>
<keyword evidence="7" id="KW-0966">Cell projection</keyword>
<evidence type="ECO:0000256" key="2">
    <source>
        <dbReference type="ARBA" id="ARBA00022490"/>
    </source>
</evidence>
<dbReference type="InterPro" id="IPR036400">
    <property type="entry name" value="Cyt_B5-like_heme/steroid_sf"/>
</dbReference>